<comment type="caution">
    <text evidence="6">The sequence shown here is derived from an EMBL/GenBank/DDBJ whole genome shotgun (WGS) entry which is preliminary data.</text>
</comment>
<dbReference type="EMBL" id="DVIT01000002">
    <property type="protein sequence ID" value="HIS45980.1"/>
    <property type="molecule type" value="Genomic_DNA"/>
</dbReference>
<evidence type="ECO:0000313" key="7">
    <source>
        <dbReference type="Proteomes" id="UP000823927"/>
    </source>
</evidence>
<dbReference type="PANTHER" id="PTHR30346:SF28">
    <property type="entry name" value="HTH-TYPE TRANSCRIPTIONAL REGULATOR CYNR"/>
    <property type="match status" value="1"/>
</dbReference>
<dbReference type="GO" id="GO:0032993">
    <property type="term" value="C:protein-DNA complex"/>
    <property type="evidence" value="ECO:0007669"/>
    <property type="project" value="TreeGrafter"/>
</dbReference>
<dbReference type="CDD" id="cd05466">
    <property type="entry name" value="PBP2_LTTR_substrate"/>
    <property type="match status" value="1"/>
</dbReference>
<dbReference type="PANTHER" id="PTHR30346">
    <property type="entry name" value="TRANSCRIPTIONAL DUAL REGULATOR HCAR-RELATED"/>
    <property type="match status" value="1"/>
</dbReference>
<dbReference type="Pfam" id="PF03466">
    <property type="entry name" value="LysR_substrate"/>
    <property type="match status" value="1"/>
</dbReference>
<proteinExistence type="inferred from homology"/>
<keyword evidence="2" id="KW-0805">Transcription regulation</keyword>
<dbReference type="GO" id="GO:0003677">
    <property type="term" value="F:DNA binding"/>
    <property type="evidence" value="ECO:0007669"/>
    <property type="project" value="UniProtKB-KW"/>
</dbReference>
<feature type="domain" description="LysR substrate-binding" evidence="5">
    <location>
        <begin position="30"/>
        <end position="210"/>
    </location>
</feature>
<gene>
    <name evidence="6" type="ORF">IAB46_00175</name>
</gene>
<name>A0A9D1F1M2_9FIRM</name>
<evidence type="ECO:0000256" key="1">
    <source>
        <dbReference type="ARBA" id="ARBA00009437"/>
    </source>
</evidence>
<dbReference type="GO" id="GO:0003700">
    <property type="term" value="F:DNA-binding transcription factor activity"/>
    <property type="evidence" value="ECO:0007669"/>
    <property type="project" value="TreeGrafter"/>
</dbReference>
<evidence type="ECO:0000313" key="6">
    <source>
        <dbReference type="EMBL" id="HIS45980.1"/>
    </source>
</evidence>
<reference evidence="6" key="2">
    <citation type="journal article" date="2021" name="PeerJ">
        <title>Extensive microbial diversity within the chicken gut microbiome revealed by metagenomics and culture.</title>
        <authorList>
            <person name="Gilroy R."/>
            <person name="Ravi A."/>
            <person name="Getino M."/>
            <person name="Pursley I."/>
            <person name="Horton D.L."/>
            <person name="Alikhan N.F."/>
            <person name="Baker D."/>
            <person name="Gharbi K."/>
            <person name="Hall N."/>
            <person name="Watson M."/>
            <person name="Adriaenssens E.M."/>
            <person name="Foster-Nyarko E."/>
            <person name="Jarju S."/>
            <person name="Secka A."/>
            <person name="Antonio M."/>
            <person name="Oren A."/>
            <person name="Chaudhuri R.R."/>
            <person name="La Ragione R."/>
            <person name="Hildebrand F."/>
            <person name="Pallen M.J."/>
        </authorList>
    </citation>
    <scope>NUCLEOTIDE SEQUENCE</scope>
    <source>
        <strain evidence="6">CHK178-757</strain>
    </source>
</reference>
<keyword evidence="3" id="KW-0238">DNA-binding</keyword>
<dbReference type="InterPro" id="IPR005119">
    <property type="entry name" value="LysR_subst-bd"/>
</dbReference>
<evidence type="ECO:0000259" key="5">
    <source>
        <dbReference type="Pfam" id="PF03466"/>
    </source>
</evidence>
<evidence type="ECO:0000256" key="4">
    <source>
        <dbReference type="ARBA" id="ARBA00023163"/>
    </source>
</evidence>
<evidence type="ECO:0000256" key="3">
    <source>
        <dbReference type="ARBA" id="ARBA00023125"/>
    </source>
</evidence>
<dbReference type="SUPFAM" id="SSF53850">
    <property type="entry name" value="Periplasmic binding protein-like II"/>
    <property type="match status" value="1"/>
</dbReference>
<dbReference type="Proteomes" id="UP000823927">
    <property type="component" value="Unassembled WGS sequence"/>
</dbReference>
<accession>A0A9D1F1M2</accession>
<comment type="similarity">
    <text evidence="1">Belongs to the LysR transcriptional regulatory family.</text>
</comment>
<organism evidence="6 7">
    <name type="scientific">Candidatus Scybalocola faecigallinarum</name>
    <dbReference type="NCBI Taxonomy" id="2840941"/>
    <lineage>
        <taxon>Bacteria</taxon>
        <taxon>Bacillati</taxon>
        <taxon>Bacillota</taxon>
        <taxon>Clostridia</taxon>
        <taxon>Lachnospirales</taxon>
        <taxon>Lachnospiraceae</taxon>
        <taxon>Lachnospiraceae incertae sedis</taxon>
        <taxon>Candidatus Scybalocola (ex Gilroy et al. 2021)</taxon>
    </lineage>
</organism>
<dbReference type="AlphaFoldDB" id="A0A9D1F1M2"/>
<reference evidence="6" key="1">
    <citation type="submission" date="2020-10" db="EMBL/GenBank/DDBJ databases">
        <authorList>
            <person name="Gilroy R."/>
        </authorList>
    </citation>
    <scope>NUCLEOTIDE SEQUENCE</scope>
    <source>
        <strain evidence="6">CHK178-757</strain>
    </source>
</reference>
<sequence>MAFQSYFTRMMNELDDMVEKAREMNSDKFGKLNIGVFQEWDFSKEFRLIIQKFRNTHGNIALNIDINLEKNLFRGLKSGQHDVIIGMKVQIQEAISEGYLTDIEVFDLLNARKILLFSKYNPITSRASLKPSDFKDQTLYTYADESGPLGLGSNVALLSRKYGFKPKYKVVSSIDTIFTAISTGEGYAIVESMVRARNNTDFCYIELDDFNTISLARLKTNKSRQSTLFISDCLSYFNNINNEKEEV</sequence>
<protein>
    <submittedName>
        <fullName evidence="6">LysR family transcriptional regulator substrate-binding protein</fullName>
    </submittedName>
</protein>
<dbReference type="Gene3D" id="3.40.190.290">
    <property type="match status" value="1"/>
</dbReference>
<keyword evidence="4" id="KW-0804">Transcription</keyword>
<evidence type="ECO:0000256" key="2">
    <source>
        <dbReference type="ARBA" id="ARBA00023015"/>
    </source>
</evidence>